<dbReference type="Gene3D" id="3.40.50.10540">
    <property type="entry name" value="Crotonobetainyl-coa:carnitine coa-transferase, domain 1"/>
    <property type="match status" value="1"/>
</dbReference>
<dbReference type="Gene3D" id="3.30.1540.10">
    <property type="entry name" value="formyl-coa transferase, domain 3"/>
    <property type="match status" value="1"/>
</dbReference>
<dbReference type="InterPro" id="IPR023606">
    <property type="entry name" value="CoA-Trfase_III_dom_1_sf"/>
</dbReference>
<dbReference type="PANTHER" id="PTHR48207:SF3">
    <property type="entry name" value="SUCCINATE--HYDROXYMETHYLGLUTARATE COA-TRANSFERASE"/>
    <property type="match status" value="1"/>
</dbReference>
<evidence type="ECO:0000256" key="1">
    <source>
        <dbReference type="ARBA" id="ARBA00022679"/>
    </source>
</evidence>
<dbReference type="InterPro" id="IPR044855">
    <property type="entry name" value="CoA-Trfase_III_dom3_sf"/>
</dbReference>
<dbReference type="InterPro" id="IPR050483">
    <property type="entry name" value="CoA-transferase_III_domain"/>
</dbReference>
<dbReference type="EMBL" id="ADZX01000791">
    <property type="protein sequence ID" value="EFK95379.1"/>
    <property type="molecule type" value="Genomic_DNA"/>
</dbReference>
<keyword evidence="1 2" id="KW-0808">Transferase</keyword>
<gene>
    <name evidence="2" type="primary">frc</name>
    <name evidence="2" type="ORF">LDC_2601</name>
</gene>
<dbReference type="GO" id="GO:0033608">
    <property type="term" value="F:formyl-CoA transferase activity"/>
    <property type="evidence" value="ECO:0007669"/>
    <property type="project" value="UniProtKB-EC"/>
</dbReference>
<dbReference type="SUPFAM" id="SSF89796">
    <property type="entry name" value="CoA-transferase family III (CaiB/BaiF)"/>
    <property type="match status" value="1"/>
</dbReference>
<organism evidence="2">
    <name type="scientific">sediment metagenome</name>
    <dbReference type="NCBI Taxonomy" id="749907"/>
    <lineage>
        <taxon>unclassified sequences</taxon>
        <taxon>metagenomes</taxon>
        <taxon>ecological metagenomes</taxon>
    </lineage>
</organism>
<dbReference type="Pfam" id="PF02515">
    <property type="entry name" value="CoA_transf_3"/>
    <property type="match status" value="1"/>
</dbReference>
<evidence type="ECO:0000313" key="2">
    <source>
        <dbReference type="EMBL" id="EFK95379.1"/>
    </source>
</evidence>
<name>D9PM23_9ZZZZ</name>
<proteinExistence type="predicted"/>
<reference evidence="2" key="2">
    <citation type="journal article" date="2011" name="Microb. Ecol.">
        <title>Taxonomic and Functional Metagenomic Profiling of the Microbial Community in the Anoxic Sediment of a Sub-saline Shallow Lake (Laguna de Carrizo, Central Spain).</title>
        <authorList>
            <person name="Ferrer M."/>
            <person name="Guazzaroni M.E."/>
            <person name="Richter M."/>
            <person name="Garcia-Salamanca A."/>
            <person name="Yarza P."/>
            <person name="Suarez-Suarez A."/>
            <person name="Solano J."/>
            <person name="Alcaide M."/>
            <person name="van Dillewijn P."/>
            <person name="Molina-Henares M.A."/>
            <person name="Lopez-Cortes N."/>
            <person name="Al-Ramahi Y."/>
            <person name="Guerrero C."/>
            <person name="Acosta A."/>
            <person name="de Eugenio L.I."/>
            <person name="Martinez V."/>
            <person name="Marques S."/>
            <person name="Rojo F."/>
            <person name="Santero E."/>
            <person name="Genilloud O."/>
            <person name="Perez-Perez J."/>
            <person name="Rossello-Mora R."/>
            <person name="Ramos J.L."/>
        </authorList>
    </citation>
    <scope>NUCLEOTIDE SEQUENCE</scope>
</reference>
<dbReference type="PANTHER" id="PTHR48207">
    <property type="entry name" value="SUCCINATE--HYDROXYMETHYLGLUTARATE COA-TRANSFERASE"/>
    <property type="match status" value="1"/>
</dbReference>
<sequence>MILEKLLRHTDILVETPSSASAVGAGLGYGALRDTNPGLIVTSITNFGLGGPYGEYKAPDIVALAMGGLLGATGDPDAPPVMPFGNQAHFIVSNLAAVATLTALHHRDVTGQGQHIDVSMQACIASTLEVILPFYDLKGITLKRMGSRLFATGPGKTGNIHACKDGYACCSVLAPPLKWLEAEGQAEDLIEDQRLWTDWVYRSARESHIFEVFDRFLQTRTKREIWEGNRKFRGNWGPLNNVKEVCEDPHLAERGFFVPVEHPEMGETFSYPGSSMKIEGMAPVRKRAPLIGEHNGEIYGDRLGFSKEEMVTLASSGVI</sequence>
<protein>
    <submittedName>
        <fullName evidence="2">Formyl-coenzyme A transferase</fullName>
        <ecNumber evidence="2">2.8.3.16</ecNumber>
    </submittedName>
</protein>
<dbReference type="InterPro" id="IPR003673">
    <property type="entry name" value="CoA-Trfase_fam_III"/>
</dbReference>
<reference evidence="2" key="1">
    <citation type="submission" date="2010-07" db="EMBL/GenBank/DDBJ databases">
        <authorList>
            <consortium name="CONSOLIDER consortium CSD2007-00005"/>
            <person name="Guazzaroni M.-E."/>
            <person name="Richter M."/>
            <person name="Garcia-Salamanca A."/>
            <person name="Yarza P."/>
            <person name="Ferrer M."/>
        </authorList>
    </citation>
    <scope>NUCLEOTIDE SEQUENCE</scope>
</reference>
<accession>D9PM23</accession>
<dbReference type="EC" id="2.8.3.16" evidence="2"/>
<dbReference type="AlphaFoldDB" id="D9PM23"/>
<comment type="caution">
    <text evidence="2">The sequence shown here is derived from an EMBL/GenBank/DDBJ whole genome shotgun (WGS) entry which is preliminary data.</text>
</comment>